<name>A0ACB9KSA4_BAUVA</name>
<reference evidence="1 2" key="1">
    <citation type="journal article" date="2022" name="DNA Res.">
        <title>Chromosomal-level genome assembly of the orchid tree Bauhinia variegata (Leguminosae; Cercidoideae) supports the allotetraploid origin hypothesis of Bauhinia.</title>
        <authorList>
            <person name="Zhong Y."/>
            <person name="Chen Y."/>
            <person name="Zheng D."/>
            <person name="Pang J."/>
            <person name="Liu Y."/>
            <person name="Luo S."/>
            <person name="Meng S."/>
            <person name="Qian L."/>
            <person name="Wei D."/>
            <person name="Dai S."/>
            <person name="Zhou R."/>
        </authorList>
    </citation>
    <scope>NUCLEOTIDE SEQUENCE [LARGE SCALE GENOMIC DNA]</scope>
    <source>
        <strain evidence="1">BV-YZ2020</strain>
    </source>
</reference>
<keyword evidence="2" id="KW-1185">Reference proteome</keyword>
<dbReference type="Proteomes" id="UP000828941">
    <property type="component" value="Chromosome 13"/>
</dbReference>
<evidence type="ECO:0000313" key="2">
    <source>
        <dbReference type="Proteomes" id="UP000828941"/>
    </source>
</evidence>
<accession>A0ACB9KSA4</accession>
<dbReference type="EMBL" id="CM039438">
    <property type="protein sequence ID" value="KAI4299975.1"/>
    <property type="molecule type" value="Genomic_DNA"/>
</dbReference>
<comment type="caution">
    <text evidence="1">The sequence shown here is derived from an EMBL/GenBank/DDBJ whole genome shotgun (WGS) entry which is preliminary data.</text>
</comment>
<protein>
    <submittedName>
        <fullName evidence="1">Uncharacterized protein</fullName>
    </submittedName>
</protein>
<proteinExistence type="predicted"/>
<sequence>MIVEDASSRWVFTMYLPFLADFQITNRHSWGSAVLAHLYRALCRALEPGTINFARCHTLVCTWAWVRFTTDWPPS</sequence>
<gene>
    <name evidence="1" type="ORF">L6164_033395</name>
</gene>
<organism evidence="1 2">
    <name type="scientific">Bauhinia variegata</name>
    <name type="common">Purple orchid tree</name>
    <name type="synonym">Phanera variegata</name>
    <dbReference type="NCBI Taxonomy" id="167791"/>
    <lineage>
        <taxon>Eukaryota</taxon>
        <taxon>Viridiplantae</taxon>
        <taxon>Streptophyta</taxon>
        <taxon>Embryophyta</taxon>
        <taxon>Tracheophyta</taxon>
        <taxon>Spermatophyta</taxon>
        <taxon>Magnoliopsida</taxon>
        <taxon>eudicotyledons</taxon>
        <taxon>Gunneridae</taxon>
        <taxon>Pentapetalae</taxon>
        <taxon>rosids</taxon>
        <taxon>fabids</taxon>
        <taxon>Fabales</taxon>
        <taxon>Fabaceae</taxon>
        <taxon>Cercidoideae</taxon>
        <taxon>Cercideae</taxon>
        <taxon>Bauhiniinae</taxon>
        <taxon>Bauhinia</taxon>
    </lineage>
</organism>
<evidence type="ECO:0000313" key="1">
    <source>
        <dbReference type="EMBL" id="KAI4299975.1"/>
    </source>
</evidence>